<evidence type="ECO:0000256" key="1">
    <source>
        <dbReference type="SAM" id="Phobius"/>
    </source>
</evidence>
<accession>A0ABV2JNZ7</accession>
<dbReference type="EMBL" id="JBEPMU010000001">
    <property type="protein sequence ID" value="MET3650312.1"/>
    <property type="molecule type" value="Genomic_DNA"/>
</dbReference>
<dbReference type="Proteomes" id="UP001549184">
    <property type="component" value="Unassembled WGS sequence"/>
</dbReference>
<comment type="caution">
    <text evidence="3">The sequence shown here is derived from an EMBL/GenBank/DDBJ whole genome shotgun (WGS) entry which is preliminary data.</text>
</comment>
<feature type="transmembrane region" description="Helical" evidence="1">
    <location>
        <begin position="165"/>
        <end position="186"/>
    </location>
</feature>
<protein>
    <submittedName>
        <fullName evidence="3">Peptidoglycan/LPS O-acetylase OafA/YrhL</fullName>
    </submittedName>
</protein>
<name>A0ABV2JNZ7_9GAMM</name>
<dbReference type="Pfam" id="PF01757">
    <property type="entry name" value="Acyl_transf_3"/>
    <property type="match status" value="1"/>
</dbReference>
<dbReference type="InterPro" id="IPR050879">
    <property type="entry name" value="Acyltransferase_3"/>
</dbReference>
<organism evidence="3 4">
    <name type="scientific">Dyella japonica</name>
    <dbReference type="NCBI Taxonomy" id="231455"/>
    <lineage>
        <taxon>Bacteria</taxon>
        <taxon>Pseudomonadati</taxon>
        <taxon>Pseudomonadota</taxon>
        <taxon>Gammaproteobacteria</taxon>
        <taxon>Lysobacterales</taxon>
        <taxon>Rhodanobacteraceae</taxon>
        <taxon>Dyella</taxon>
    </lineage>
</organism>
<keyword evidence="1" id="KW-0472">Membrane</keyword>
<dbReference type="PANTHER" id="PTHR23028">
    <property type="entry name" value="ACETYLTRANSFERASE"/>
    <property type="match status" value="1"/>
</dbReference>
<dbReference type="RefSeq" id="WP_354011824.1">
    <property type="nucleotide sequence ID" value="NZ_JBEPMU010000001.1"/>
</dbReference>
<reference evidence="3 4" key="1">
    <citation type="submission" date="2024-06" db="EMBL/GenBank/DDBJ databases">
        <title>Sorghum-associated microbial communities from plants grown in Nebraska, USA.</title>
        <authorList>
            <person name="Schachtman D."/>
        </authorList>
    </citation>
    <scope>NUCLEOTIDE SEQUENCE [LARGE SCALE GENOMIC DNA]</scope>
    <source>
        <strain evidence="3 4">1073</strain>
    </source>
</reference>
<feature type="transmembrane region" description="Helical" evidence="1">
    <location>
        <begin position="343"/>
        <end position="364"/>
    </location>
</feature>
<feature type="transmembrane region" description="Helical" evidence="1">
    <location>
        <begin position="303"/>
        <end position="323"/>
    </location>
</feature>
<evidence type="ECO:0000313" key="4">
    <source>
        <dbReference type="Proteomes" id="UP001549184"/>
    </source>
</evidence>
<evidence type="ECO:0000259" key="2">
    <source>
        <dbReference type="Pfam" id="PF01757"/>
    </source>
</evidence>
<keyword evidence="1" id="KW-1133">Transmembrane helix</keyword>
<sequence>MNKDRSADGLRGLAALNVLLCHLLISSYPRAFEGLYPGAAAADATPSKLDAIIGAPFLNVLWNGNFAVCVFFVLSGYVLTKSFVDTGSMASLQVRAARRYLRLSVPILGSTLLAYCFYAAGFNFADDMKLVTHSRWLDQFHDIPVSIATALREGLYGGIFLGKSTYAPVLWTMKIEFIGSMLVFGFRAINPKGWSGAVTAATTTLALVLWFPQDWPLYMGFLAGSYLGQVKLTSSRLLIGLLLIIAIYAGSFDFTGRYNYAAALPINDWGRKHLFNVLGAVALLYVVRCGIFDRVLQSRPAQFLGRVSYSLYLVHITVLFSIYSGTFSFLQRSSHLDYEATTAAAAGIAILASLVIADTFERIIDRTGIRLSRSVFPDTHLVDRGTARGDVSVMATPHDEGVGAGSNA</sequence>
<dbReference type="InterPro" id="IPR002656">
    <property type="entry name" value="Acyl_transf_3_dom"/>
</dbReference>
<gene>
    <name evidence="3" type="ORF">ABIC75_000014</name>
</gene>
<feature type="transmembrane region" description="Helical" evidence="1">
    <location>
        <begin position="193"/>
        <end position="211"/>
    </location>
</feature>
<feature type="domain" description="Acyltransferase 3" evidence="2">
    <location>
        <begin position="6"/>
        <end position="357"/>
    </location>
</feature>
<feature type="transmembrane region" description="Helical" evidence="1">
    <location>
        <begin position="100"/>
        <end position="120"/>
    </location>
</feature>
<keyword evidence="1" id="KW-0812">Transmembrane</keyword>
<feature type="transmembrane region" description="Helical" evidence="1">
    <location>
        <begin position="52"/>
        <end position="79"/>
    </location>
</feature>
<dbReference type="PANTHER" id="PTHR23028:SF134">
    <property type="entry name" value="PUTATIVE (AFU_ORTHOLOGUE AFUA_4G08520)-RELATED"/>
    <property type="match status" value="1"/>
</dbReference>
<proteinExistence type="predicted"/>
<feature type="transmembrane region" description="Helical" evidence="1">
    <location>
        <begin position="274"/>
        <end position="291"/>
    </location>
</feature>
<evidence type="ECO:0000313" key="3">
    <source>
        <dbReference type="EMBL" id="MET3650312.1"/>
    </source>
</evidence>
<feature type="transmembrane region" description="Helical" evidence="1">
    <location>
        <begin position="237"/>
        <end position="254"/>
    </location>
</feature>
<keyword evidence="4" id="KW-1185">Reference proteome</keyword>